<evidence type="ECO:0000256" key="4">
    <source>
        <dbReference type="ARBA" id="ARBA00022964"/>
    </source>
</evidence>
<feature type="binding site" evidence="8">
    <location>
        <position position="122"/>
    </location>
    <ligand>
        <name>Fe cation</name>
        <dbReference type="ChEBI" id="CHEBI:24875"/>
        <note>catalytic</note>
    </ligand>
</feature>
<comment type="catalytic activity">
    <reaction evidence="9">
        <text>L-cysteine + O2 = 3-sulfino-L-alanine + H(+)</text>
        <dbReference type="Rhea" id="RHEA:20441"/>
        <dbReference type="ChEBI" id="CHEBI:15378"/>
        <dbReference type="ChEBI" id="CHEBI:15379"/>
        <dbReference type="ChEBI" id="CHEBI:35235"/>
        <dbReference type="ChEBI" id="CHEBI:61085"/>
        <dbReference type="EC" id="1.13.11.20"/>
    </reaction>
</comment>
<dbReference type="SUPFAM" id="SSF51182">
    <property type="entry name" value="RmlC-like cupins"/>
    <property type="match status" value="1"/>
</dbReference>
<dbReference type="Gene3D" id="2.60.120.10">
    <property type="entry name" value="Jelly Rolls"/>
    <property type="match status" value="1"/>
</dbReference>
<evidence type="ECO:0000256" key="9">
    <source>
        <dbReference type="RuleBase" id="RU366010"/>
    </source>
</evidence>
<dbReference type="PANTHER" id="PTHR12918:SF1">
    <property type="entry name" value="CYSTEINE DIOXYGENASE TYPE 1"/>
    <property type="match status" value="1"/>
</dbReference>
<comment type="cofactor">
    <cofactor evidence="9">
        <name>Fe cation</name>
        <dbReference type="ChEBI" id="CHEBI:24875"/>
    </cofactor>
    <text evidence="9">Binds 1 Fe cation per subunit.</text>
</comment>
<dbReference type="EMBL" id="VXIS01000020">
    <property type="protein sequence ID" value="KAA8912759.1"/>
    <property type="molecule type" value="Genomic_DNA"/>
</dbReference>
<feature type="binding site" evidence="8">
    <location>
        <position position="196"/>
    </location>
    <ligand>
        <name>Fe cation</name>
        <dbReference type="ChEBI" id="CHEBI:24875"/>
        <note>catalytic</note>
    </ligand>
</feature>
<reference evidence="10 11" key="1">
    <citation type="submission" date="2019-09" db="EMBL/GenBank/DDBJ databases">
        <title>Draft genome of the ectomycorrhizal ascomycete Sphaerosporella brunnea.</title>
        <authorList>
            <consortium name="DOE Joint Genome Institute"/>
            <person name="Benucci G.M."/>
            <person name="Marozzi G."/>
            <person name="Antonielli L."/>
            <person name="Sanchez S."/>
            <person name="Marco P."/>
            <person name="Wang X."/>
            <person name="Falini L.B."/>
            <person name="Barry K."/>
            <person name="Haridas S."/>
            <person name="Lipzen A."/>
            <person name="Labutti K."/>
            <person name="Grigoriev I.V."/>
            <person name="Murat C."/>
            <person name="Martin F."/>
            <person name="Albertini E."/>
            <person name="Donnini D."/>
            <person name="Bonito G."/>
        </authorList>
    </citation>
    <scope>NUCLEOTIDE SEQUENCE [LARGE SCALE GENOMIC DNA]</scope>
    <source>
        <strain evidence="10 11">Sb_GMNB300</strain>
    </source>
</reference>
<feature type="binding site" evidence="8">
    <location>
        <position position="124"/>
    </location>
    <ligand>
        <name>Fe cation</name>
        <dbReference type="ChEBI" id="CHEBI:24875"/>
        <note>catalytic</note>
    </ligand>
</feature>
<protein>
    <recommendedName>
        <fullName evidence="2 9">Cysteine dioxygenase</fullName>
        <ecNumber evidence="2 9">1.13.11.20</ecNumber>
    </recommendedName>
</protein>
<dbReference type="OrthoDB" id="543511at2759"/>
<evidence type="ECO:0000256" key="1">
    <source>
        <dbReference type="ARBA" id="ARBA00006622"/>
    </source>
</evidence>
<keyword evidence="7" id="KW-0883">Thioether bond</keyword>
<keyword evidence="6 8" id="KW-0408">Iron</keyword>
<comment type="similarity">
    <text evidence="1 9">Belongs to the cysteine dioxygenase family.</text>
</comment>
<evidence type="ECO:0000256" key="5">
    <source>
        <dbReference type="ARBA" id="ARBA00023002"/>
    </source>
</evidence>
<evidence type="ECO:0000256" key="2">
    <source>
        <dbReference type="ARBA" id="ARBA00013133"/>
    </source>
</evidence>
<dbReference type="InParanoid" id="A0A5J5F727"/>
<evidence type="ECO:0000313" key="11">
    <source>
        <dbReference type="Proteomes" id="UP000326924"/>
    </source>
</evidence>
<dbReference type="GO" id="GO:0019448">
    <property type="term" value="P:L-cysteine catabolic process"/>
    <property type="evidence" value="ECO:0007669"/>
    <property type="project" value="TreeGrafter"/>
</dbReference>
<evidence type="ECO:0000256" key="6">
    <source>
        <dbReference type="ARBA" id="ARBA00023004"/>
    </source>
</evidence>
<evidence type="ECO:0000256" key="3">
    <source>
        <dbReference type="ARBA" id="ARBA00022723"/>
    </source>
</evidence>
<dbReference type="EC" id="1.13.11.20" evidence="2 9"/>
<keyword evidence="5 9" id="KW-0560">Oxidoreductase</keyword>
<comment type="caution">
    <text evidence="10">The sequence shown here is derived from an EMBL/GenBank/DDBJ whole genome shotgun (WGS) entry which is preliminary data.</text>
</comment>
<dbReference type="CDD" id="cd10548">
    <property type="entry name" value="cupin_CDO"/>
    <property type="match status" value="1"/>
</dbReference>
<dbReference type="Proteomes" id="UP000326924">
    <property type="component" value="Unassembled WGS sequence"/>
</dbReference>
<dbReference type="GO" id="GO:0017172">
    <property type="term" value="F:cysteine dioxygenase activity"/>
    <property type="evidence" value="ECO:0007669"/>
    <property type="project" value="UniProtKB-UniRule"/>
</dbReference>
<keyword evidence="4 9" id="KW-0223">Dioxygenase</keyword>
<sequence>MAPIRLSSTEDIRQLESCALPLGSYCKKHSPLPLPTEFNDFKQLVENINKILGPSSGIDSSDVDVNDLMAAMNEYASCERDWAGFAHGDSSRNYTRNFVDHGNGKANLLILVWSPGKGSLIHDHAGAHCIMKVLKGALKETQYEMPSDVAEPLKVSKASVYENDAVTYISDDVSPFLPTHTLENLCTNTPRKIGLHKIQNESEDQVAVSLHLYTPPWAEKRGCYCFDEKTGKKTKVDMHNYYSVYGKLKPPVTKGRSC</sequence>
<evidence type="ECO:0000313" key="10">
    <source>
        <dbReference type="EMBL" id="KAA8912759.1"/>
    </source>
</evidence>
<dbReference type="InterPro" id="IPR010300">
    <property type="entry name" value="CDO_1"/>
</dbReference>
<dbReference type="GO" id="GO:0008198">
    <property type="term" value="F:ferrous iron binding"/>
    <property type="evidence" value="ECO:0007669"/>
    <property type="project" value="TreeGrafter"/>
</dbReference>
<dbReference type="PANTHER" id="PTHR12918">
    <property type="entry name" value="CYSTEINE DIOXYGENASE"/>
    <property type="match status" value="1"/>
</dbReference>
<dbReference type="Pfam" id="PF05995">
    <property type="entry name" value="CDO_I"/>
    <property type="match status" value="1"/>
</dbReference>
<keyword evidence="3 8" id="KW-0479">Metal-binding</keyword>
<feature type="cross-link" description="3'-(S-cysteinyl)-tyrosine (Cys-Tyr)" evidence="7">
    <location>
        <begin position="129"/>
        <end position="213"/>
    </location>
</feature>
<organism evidence="10 11">
    <name type="scientific">Sphaerosporella brunnea</name>
    <dbReference type="NCBI Taxonomy" id="1250544"/>
    <lineage>
        <taxon>Eukaryota</taxon>
        <taxon>Fungi</taxon>
        <taxon>Dikarya</taxon>
        <taxon>Ascomycota</taxon>
        <taxon>Pezizomycotina</taxon>
        <taxon>Pezizomycetes</taxon>
        <taxon>Pezizales</taxon>
        <taxon>Pyronemataceae</taxon>
        <taxon>Sphaerosporella</taxon>
    </lineage>
</organism>
<evidence type="ECO:0000256" key="7">
    <source>
        <dbReference type="PIRSR" id="PIRSR610300-50"/>
    </source>
</evidence>
<dbReference type="InterPro" id="IPR011051">
    <property type="entry name" value="RmlC_Cupin_sf"/>
</dbReference>
<accession>A0A5J5F727</accession>
<dbReference type="InterPro" id="IPR014710">
    <property type="entry name" value="RmlC-like_jellyroll"/>
</dbReference>
<proteinExistence type="inferred from homology"/>
<gene>
    <name evidence="10" type="ORF">FN846DRAFT_887070</name>
</gene>
<dbReference type="AlphaFoldDB" id="A0A5J5F727"/>
<name>A0A5J5F727_9PEZI</name>
<keyword evidence="11" id="KW-1185">Reference proteome</keyword>
<evidence type="ECO:0000256" key="8">
    <source>
        <dbReference type="PIRSR" id="PIRSR610300-51"/>
    </source>
</evidence>